<feature type="transmembrane region" description="Helical" evidence="15">
    <location>
        <begin position="12"/>
        <end position="35"/>
    </location>
</feature>
<comment type="function">
    <text evidence="12">Component of the F(0) channel, it forms part of the peripheral stalk, linking F(1) to F(0). The b'-subunit is a diverged and duplicated form of b found in plants and photosynthetic bacteria.</text>
</comment>
<comment type="subunit">
    <text evidence="13">F-type ATPases have 2 components, F(1) - the catalytic core - and F(0) - the membrane proton channel. F(1) has five subunits: alpha(3), beta(3), gamma(1), delta(1), epsilon(1). F(0) has four main subunits: a(1), b(2) and c(10-14). The alpha and beta chains form an alternating ring which encloses part of the gamma chain. F(1) is attached to F(0) by a central stalk formed by the gamma and epsilon chains, while a peripheral stalk is formed by the delta and b chains.</text>
</comment>
<evidence type="ECO:0000256" key="11">
    <source>
        <dbReference type="ARBA" id="ARBA00025198"/>
    </source>
</evidence>
<evidence type="ECO:0000256" key="10">
    <source>
        <dbReference type="ARBA" id="ARBA00023310"/>
    </source>
</evidence>
<dbReference type="CDD" id="cd06503">
    <property type="entry name" value="ATP-synt_Fo_b"/>
    <property type="match status" value="1"/>
</dbReference>
<dbReference type="GO" id="GO:0045259">
    <property type="term" value="C:proton-transporting ATP synthase complex"/>
    <property type="evidence" value="ECO:0007669"/>
    <property type="project" value="UniProtKB-KW"/>
</dbReference>
<evidence type="ECO:0000256" key="2">
    <source>
        <dbReference type="ARBA" id="ARBA00022448"/>
    </source>
</evidence>
<dbReference type="SUPFAM" id="SSF81573">
    <property type="entry name" value="F1F0 ATP synthase subunit B, membrane domain"/>
    <property type="match status" value="1"/>
</dbReference>
<dbReference type="InterPro" id="IPR028987">
    <property type="entry name" value="ATP_synth_B-like_membr_sf"/>
</dbReference>
<keyword evidence="19" id="KW-1185">Reference proteome</keyword>
<keyword evidence="8 15" id="KW-0406">Ion transport</keyword>
<evidence type="ECO:0000256" key="12">
    <source>
        <dbReference type="ARBA" id="ARBA00025614"/>
    </source>
</evidence>
<dbReference type="EMBL" id="WQLA01000001">
    <property type="protein sequence ID" value="MVN90352.1"/>
    <property type="molecule type" value="Genomic_DNA"/>
</dbReference>
<keyword evidence="6 15" id="KW-0375">Hydrogen ion transport</keyword>
<dbReference type="GO" id="GO:0046933">
    <property type="term" value="F:proton-transporting ATP synthase activity, rotational mechanism"/>
    <property type="evidence" value="ECO:0007669"/>
    <property type="project" value="UniProtKB-UniRule"/>
</dbReference>
<evidence type="ECO:0000256" key="16">
    <source>
        <dbReference type="RuleBase" id="RU003848"/>
    </source>
</evidence>
<evidence type="ECO:0000313" key="18">
    <source>
        <dbReference type="EMBL" id="MVN90352.1"/>
    </source>
</evidence>
<evidence type="ECO:0000256" key="7">
    <source>
        <dbReference type="ARBA" id="ARBA00022989"/>
    </source>
</evidence>
<evidence type="ECO:0000256" key="6">
    <source>
        <dbReference type="ARBA" id="ARBA00022781"/>
    </source>
</evidence>
<comment type="function">
    <text evidence="11 15">F(1)F(0) ATP synthase produces ATP from ADP in the presence of a proton or sodium gradient. F-type ATPases consist of two structural domains, F(1) containing the extramembraneous catalytic core and F(0) containing the membrane proton channel, linked together by a central stalk and a peripheral stalk. During catalysis, ATP synthesis in the catalytic domain of F(1) is coupled via a rotary mechanism of the central stalk subunits to proton translocation.</text>
</comment>
<dbReference type="Proteomes" id="UP000434850">
    <property type="component" value="Unassembled WGS sequence"/>
</dbReference>
<keyword evidence="17" id="KW-0175">Coiled coil</keyword>
<keyword evidence="10 15" id="KW-0066">ATP synthesis</keyword>
<gene>
    <name evidence="15 18" type="primary">atpF</name>
    <name evidence="18" type="ORF">GO816_04360</name>
</gene>
<keyword evidence="7 15" id="KW-1133">Transmembrane helix</keyword>
<organism evidence="18 19">
    <name type="scientific">Mucilaginibacter aquatilis</name>
    <dbReference type="NCBI Taxonomy" id="1517760"/>
    <lineage>
        <taxon>Bacteria</taxon>
        <taxon>Pseudomonadati</taxon>
        <taxon>Bacteroidota</taxon>
        <taxon>Sphingobacteriia</taxon>
        <taxon>Sphingobacteriales</taxon>
        <taxon>Sphingobacteriaceae</taxon>
        <taxon>Mucilaginibacter</taxon>
    </lineage>
</organism>
<dbReference type="GO" id="GO:0005886">
    <property type="term" value="C:plasma membrane"/>
    <property type="evidence" value="ECO:0007669"/>
    <property type="project" value="UniProtKB-SubCell"/>
</dbReference>
<evidence type="ECO:0000256" key="4">
    <source>
        <dbReference type="ARBA" id="ARBA00022547"/>
    </source>
</evidence>
<dbReference type="RefSeq" id="WP_157540112.1">
    <property type="nucleotide sequence ID" value="NZ_WQLA01000001.1"/>
</dbReference>
<keyword evidence="5 15" id="KW-0812">Transmembrane</keyword>
<sequence length="169" mass="19078">MEQLFEGLLNDHLGFVVWAAVAFIILLILLAKFAWKPIMSAISDRERSIEDALLKAEAAKEEMARLTNENEQLLKEARAERDLILREAKILKDQIVAEAKNVANIEGNKMIENAKLEINSLKAIAMADVKNQVATLSIEIAEKVLRREFDNKNAQDELVADLLKEVKIK</sequence>
<dbReference type="HAMAP" id="MF_01398">
    <property type="entry name" value="ATP_synth_b_bprime"/>
    <property type="match status" value="1"/>
</dbReference>
<dbReference type="Pfam" id="PF00430">
    <property type="entry name" value="ATP-synt_B"/>
    <property type="match status" value="1"/>
</dbReference>
<dbReference type="OrthoDB" id="9795289at2"/>
<evidence type="ECO:0000256" key="3">
    <source>
        <dbReference type="ARBA" id="ARBA00022475"/>
    </source>
</evidence>
<feature type="coiled-coil region" evidence="17">
    <location>
        <begin position="42"/>
        <end position="94"/>
    </location>
</feature>
<keyword evidence="3 15" id="KW-1003">Cell membrane</keyword>
<evidence type="ECO:0000256" key="5">
    <source>
        <dbReference type="ARBA" id="ARBA00022692"/>
    </source>
</evidence>
<evidence type="ECO:0000256" key="13">
    <source>
        <dbReference type="ARBA" id="ARBA00026054"/>
    </source>
</evidence>
<keyword evidence="9 15" id="KW-0472">Membrane</keyword>
<dbReference type="InterPro" id="IPR050059">
    <property type="entry name" value="ATP_synthase_B_chain"/>
</dbReference>
<reference evidence="18 19" key="1">
    <citation type="submission" date="2019-12" db="EMBL/GenBank/DDBJ databases">
        <title>Mucilaginibacter sp. HME9299 genome sequencing and assembly.</title>
        <authorList>
            <person name="Kang H."/>
            <person name="Kim H."/>
            <person name="Joh K."/>
        </authorList>
    </citation>
    <scope>NUCLEOTIDE SEQUENCE [LARGE SCALE GENOMIC DNA]</scope>
    <source>
        <strain evidence="18 19">HME9299</strain>
    </source>
</reference>
<dbReference type="Gene3D" id="1.20.5.620">
    <property type="entry name" value="F1F0 ATP synthase subunit B, membrane domain"/>
    <property type="match status" value="1"/>
</dbReference>
<evidence type="ECO:0000256" key="14">
    <source>
        <dbReference type="ARBA" id="ARBA00037847"/>
    </source>
</evidence>
<dbReference type="AlphaFoldDB" id="A0A6I4I5L4"/>
<accession>A0A6I4I5L4</accession>
<dbReference type="InterPro" id="IPR002146">
    <property type="entry name" value="ATP_synth_b/b'su_bac/chlpt"/>
</dbReference>
<dbReference type="NCBIfam" id="TIGR01144">
    <property type="entry name" value="ATP_synt_b"/>
    <property type="match status" value="1"/>
</dbReference>
<evidence type="ECO:0000256" key="17">
    <source>
        <dbReference type="SAM" id="Coils"/>
    </source>
</evidence>
<proteinExistence type="inferred from homology"/>
<dbReference type="GO" id="GO:0012505">
    <property type="term" value="C:endomembrane system"/>
    <property type="evidence" value="ECO:0007669"/>
    <property type="project" value="UniProtKB-SubCell"/>
</dbReference>
<dbReference type="PANTHER" id="PTHR33445">
    <property type="entry name" value="ATP SYNTHASE SUBUNIT B', CHLOROPLASTIC"/>
    <property type="match status" value="1"/>
</dbReference>
<comment type="caution">
    <text evidence="18">The sequence shown here is derived from an EMBL/GenBank/DDBJ whole genome shotgun (WGS) entry which is preliminary data.</text>
</comment>
<comment type="subcellular location">
    <subcellularLocation>
        <location evidence="15">Cell membrane</location>
        <topology evidence="15">Single-pass membrane protein</topology>
    </subcellularLocation>
    <subcellularLocation>
        <location evidence="14">Endomembrane system</location>
        <topology evidence="14">Single-pass membrane protein</topology>
    </subcellularLocation>
</comment>
<protein>
    <recommendedName>
        <fullName evidence="15">ATP synthase subunit b</fullName>
    </recommendedName>
    <alternativeName>
        <fullName evidence="15">ATP synthase F(0) sector subunit b</fullName>
    </alternativeName>
    <alternativeName>
        <fullName evidence="15">ATPase subunit I</fullName>
    </alternativeName>
    <alternativeName>
        <fullName evidence="15">F-type ATPase subunit b</fullName>
        <shortName evidence="15">F-ATPase subunit b</shortName>
    </alternativeName>
</protein>
<dbReference type="InterPro" id="IPR005864">
    <property type="entry name" value="ATP_synth_F0_bsu_bac"/>
</dbReference>
<comment type="similarity">
    <text evidence="1 15 16">Belongs to the ATPase B chain family.</text>
</comment>
<keyword evidence="2 15" id="KW-0813">Transport</keyword>
<comment type="subunit">
    <text evidence="15">F-type ATPases have 2 components, F(1) - the catalytic core - and F(0) - the membrane proton channel. F(1) has five subunits: alpha(3), beta(3), gamma(1), delta(1), epsilon(1). F(0) has three main subunits: a(1), b(2) and c(10-14). The alpha and beta chains form an alternating ring which encloses part of the gamma chain. F(1) is attached to F(0) by a central stalk formed by the gamma and epsilon chains, while a peripheral stalk is formed by the delta and b chains.</text>
</comment>
<keyword evidence="4 15" id="KW-0138">CF(0)</keyword>
<name>A0A6I4I5L4_9SPHI</name>
<evidence type="ECO:0000313" key="19">
    <source>
        <dbReference type="Proteomes" id="UP000434850"/>
    </source>
</evidence>
<evidence type="ECO:0000256" key="8">
    <source>
        <dbReference type="ARBA" id="ARBA00023065"/>
    </source>
</evidence>
<dbReference type="GO" id="GO:0046961">
    <property type="term" value="F:proton-transporting ATPase activity, rotational mechanism"/>
    <property type="evidence" value="ECO:0007669"/>
    <property type="project" value="TreeGrafter"/>
</dbReference>
<evidence type="ECO:0000256" key="1">
    <source>
        <dbReference type="ARBA" id="ARBA00005513"/>
    </source>
</evidence>
<evidence type="ECO:0000256" key="9">
    <source>
        <dbReference type="ARBA" id="ARBA00023136"/>
    </source>
</evidence>
<evidence type="ECO:0000256" key="15">
    <source>
        <dbReference type="HAMAP-Rule" id="MF_01398"/>
    </source>
</evidence>
<dbReference type="PANTHER" id="PTHR33445:SF1">
    <property type="entry name" value="ATP SYNTHASE SUBUNIT B"/>
    <property type="match status" value="1"/>
</dbReference>